<keyword evidence="4" id="KW-0175">Coiled coil</keyword>
<evidence type="ECO:0000256" key="1">
    <source>
        <dbReference type="ARBA" id="ARBA00022741"/>
    </source>
</evidence>
<dbReference type="GO" id="GO:0005524">
    <property type="term" value="F:ATP binding"/>
    <property type="evidence" value="ECO:0007669"/>
    <property type="project" value="UniProtKB-KW"/>
</dbReference>
<organism evidence="6 7">
    <name type="scientific">Arachis hypogaea</name>
    <name type="common">Peanut</name>
    <dbReference type="NCBI Taxonomy" id="3818"/>
    <lineage>
        <taxon>Eukaryota</taxon>
        <taxon>Viridiplantae</taxon>
        <taxon>Streptophyta</taxon>
        <taxon>Embryophyta</taxon>
        <taxon>Tracheophyta</taxon>
        <taxon>Spermatophyta</taxon>
        <taxon>Magnoliopsida</taxon>
        <taxon>eudicotyledons</taxon>
        <taxon>Gunneridae</taxon>
        <taxon>Pentapetalae</taxon>
        <taxon>rosids</taxon>
        <taxon>fabids</taxon>
        <taxon>Fabales</taxon>
        <taxon>Fabaceae</taxon>
        <taxon>Papilionoideae</taxon>
        <taxon>50 kb inversion clade</taxon>
        <taxon>dalbergioids sensu lato</taxon>
        <taxon>Dalbergieae</taxon>
        <taxon>Pterocarpus clade</taxon>
        <taxon>Arachis</taxon>
    </lineage>
</organism>
<proteinExistence type="predicted"/>
<keyword evidence="3" id="KW-0067">ATP-binding</keyword>
<evidence type="ECO:0000313" key="7">
    <source>
        <dbReference type="Proteomes" id="UP000289738"/>
    </source>
</evidence>
<protein>
    <recommendedName>
        <fullName evidence="5">NB-ARC domain-containing protein</fullName>
    </recommendedName>
</protein>
<dbReference type="GO" id="GO:0043531">
    <property type="term" value="F:ADP binding"/>
    <property type="evidence" value="ECO:0007669"/>
    <property type="project" value="InterPro"/>
</dbReference>
<dbReference type="STRING" id="3818.A0A444YF50"/>
<dbReference type="InterPro" id="IPR002182">
    <property type="entry name" value="NB-ARC"/>
</dbReference>
<sequence>MHIVLIELLDEEEFGEAAESRTFDEDSTNPAKELGLLAAKISEYAVDLAIRQGQYLFRAGRFIKNLEKEKQKLISTLGSVQKRVEATDKTEQVKDSVLKWINEAEKLVEEVENLETEIETNGGSEYLYPGNIVYFKSTKKAPDQILEALQDDSINLIGLYGMGGSGKTILVKVVGNKAKTMNLFDRVVLATVSQTPDIKVIQKEIAELMGLKFSEENKASRAIRISLGLQSKQRILVILDDVWAKLKLEDIGIPCEEGNQCSCKVLLTTRLRGVCTLMNCQREIPLHLLSEEEAWIFFKEYSGIGDNSPSEVLKVASNVAMECKGLPIAIEAVGSSMKKKPIEV</sequence>
<dbReference type="PANTHER" id="PTHR33463">
    <property type="entry name" value="NB-ARC DOMAIN-CONTAINING PROTEIN-RELATED"/>
    <property type="match status" value="1"/>
</dbReference>
<reference evidence="6 7" key="1">
    <citation type="submission" date="2019-01" db="EMBL/GenBank/DDBJ databases">
        <title>Sequencing of cultivated peanut Arachis hypogaea provides insights into genome evolution and oil improvement.</title>
        <authorList>
            <person name="Chen X."/>
        </authorList>
    </citation>
    <scope>NUCLEOTIDE SEQUENCE [LARGE SCALE GENOMIC DNA]</scope>
    <source>
        <strain evidence="7">cv. Fuhuasheng</strain>
        <tissue evidence="6">Leaves</tissue>
    </source>
</reference>
<dbReference type="PANTHER" id="PTHR33463:SF204">
    <property type="entry name" value="NB-ARC DOMAIN-CONTAINING PROTEIN"/>
    <property type="match status" value="1"/>
</dbReference>
<dbReference type="Gene3D" id="3.40.50.300">
    <property type="entry name" value="P-loop containing nucleotide triphosphate hydrolases"/>
    <property type="match status" value="1"/>
</dbReference>
<dbReference type="GO" id="GO:0006952">
    <property type="term" value="P:defense response"/>
    <property type="evidence" value="ECO:0007669"/>
    <property type="project" value="UniProtKB-KW"/>
</dbReference>
<keyword evidence="2" id="KW-0611">Plant defense</keyword>
<dbReference type="InterPro" id="IPR042197">
    <property type="entry name" value="Apaf_helical"/>
</dbReference>
<evidence type="ECO:0000313" key="6">
    <source>
        <dbReference type="EMBL" id="RYR00521.1"/>
    </source>
</evidence>
<keyword evidence="7" id="KW-1185">Reference proteome</keyword>
<dbReference type="Proteomes" id="UP000289738">
    <property type="component" value="Chromosome B07"/>
</dbReference>
<keyword evidence="1" id="KW-0547">Nucleotide-binding</keyword>
<accession>A0A444YF50</accession>
<evidence type="ECO:0000259" key="5">
    <source>
        <dbReference type="Pfam" id="PF00931"/>
    </source>
</evidence>
<dbReference type="InterPro" id="IPR027417">
    <property type="entry name" value="P-loop_NTPase"/>
</dbReference>
<feature type="coiled-coil region" evidence="4">
    <location>
        <begin position="63"/>
        <end position="121"/>
    </location>
</feature>
<evidence type="ECO:0000256" key="2">
    <source>
        <dbReference type="ARBA" id="ARBA00022821"/>
    </source>
</evidence>
<dbReference type="Gene3D" id="1.10.8.430">
    <property type="entry name" value="Helical domain of apoptotic protease-activating factors"/>
    <property type="match status" value="1"/>
</dbReference>
<evidence type="ECO:0000256" key="4">
    <source>
        <dbReference type="SAM" id="Coils"/>
    </source>
</evidence>
<dbReference type="SUPFAM" id="SSF52540">
    <property type="entry name" value="P-loop containing nucleoside triphosphate hydrolases"/>
    <property type="match status" value="1"/>
</dbReference>
<dbReference type="FunFam" id="3.40.50.300:FF:001091">
    <property type="entry name" value="Probable disease resistance protein At1g61300"/>
    <property type="match status" value="1"/>
</dbReference>
<comment type="caution">
    <text evidence="6">The sequence shown here is derived from an EMBL/GenBank/DDBJ whole genome shotgun (WGS) entry which is preliminary data.</text>
</comment>
<feature type="domain" description="NB-ARC" evidence="5">
    <location>
        <begin position="141"/>
        <end position="302"/>
    </location>
</feature>
<name>A0A444YF50_ARAHY</name>
<dbReference type="EMBL" id="SDMP01000017">
    <property type="protein sequence ID" value="RYR00521.1"/>
    <property type="molecule type" value="Genomic_DNA"/>
</dbReference>
<evidence type="ECO:0000256" key="3">
    <source>
        <dbReference type="ARBA" id="ARBA00022840"/>
    </source>
</evidence>
<dbReference type="Pfam" id="PF00931">
    <property type="entry name" value="NB-ARC"/>
    <property type="match status" value="1"/>
</dbReference>
<dbReference type="InterPro" id="IPR050905">
    <property type="entry name" value="Plant_NBS-LRR"/>
</dbReference>
<dbReference type="PRINTS" id="PR00364">
    <property type="entry name" value="DISEASERSIST"/>
</dbReference>
<gene>
    <name evidence="6" type="ORF">Ahy_B07g088639</name>
</gene>
<dbReference type="AlphaFoldDB" id="A0A444YF50"/>